<organism evidence="1">
    <name type="scientific">marine sediment metagenome</name>
    <dbReference type="NCBI Taxonomy" id="412755"/>
    <lineage>
        <taxon>unclassified sequences</taxon>
        <taxon>metagenomes</taxon>
        <taxon>ecological metagenomes</taxon>
    </lineage>
</organism>
<dbReference type="EMBL" id="BARU01007157">
    <property type="protein sequence ID" value="GAH42059.1"/>
    <property type="molecule type" value="Genomic_DNA"/>
</dbReference>
<sequence>TELTGTINQTAWNSAPDGLVTIRFYTKDKAGNIGVASAILIQSPYQP</sequence>
<dbReference type="AlphaFoldDB" id="X1GKD1"/>
<accession>X1GKD1</accession>
<feature type="non-terminal residue" evidence="1">
    <location>
        <position position="1"/>
    </location>
</feature>
<protein>
    <submittedName>
        <fullName evidence="1">Uncharacterized protein</fullName>
    </submittedName>
</protein>
<comment type="caution">
    <text evidence="1">The sequence shown here is derived from an EMBL/GenBank/DDBJ whole genome shotgun (WGS) entry which is preliminary data.</text>
</comment>
<reference evidence="1" key="1">
    <citation type="journal article" date="2014" name="Front. Microbiol.">
        <title>High frequency of phylogenetically diverse reductive dehalogenase-homologous genes in deep subseafloor sedimentary metagenomes.</title>
        <authorList>
            <person name="Kawai M."/>
            <person name="Futagami T."/>
            <person name="Toyoda A."/>
            <person name="Takaki Y."/>
            <person name="Nishi S."/>
            <person name="Hori S."/>
            <person name="Arai W."/>
            <person name="Tsubouchi T."/>
            <person name="Morono Y."/>
            <person name="Uchiyama I."/>
            <person name="Ito T."/>
            <person name="Fujiyama A."/>
            <person name="Inagaki F."/>
            <person name="Takami H."/>
        </authorList>
    </citation>
    <scope>NUCLEOTIDE SEQUENCE</scope>
    <source>
        <strain evidence="1">Expedition CK06-06</strain>
    </source>
</reference>
<proteinExistence type="predicted"/>
<name>X1GKD1_9ZZZZ</name>
<gene>
    <name evidence="1" type="ORF">S03H2_14109</name>
</gene>
<evidence type="ECO:0000313" key="1">
    <source>
        <dbReference type="EMBL" id="GAH42059.1"/>
    </source>
</evidence>